<comment type="caution">
    <text evidence="2">The sequence shown here is derived from an EMBL/GenBank/DDBJ whole genome shotgun (WGS) entry which is preliminary data.</text>
</comment>
<reference evidence="2" key="1">
    <citation type="submission" date="2023-03" db="EMBL/GenBank/DDBJ databases">
        <title>Actinorhabdospora filicis NBRC 111898.</title>
        <authorList>
            <person name="Ichikawa N."/>
            <person name="Sato H."/>
            <person name="Tonouchi N."/>
        </authorList>
    </citation>
    <scope>NUCLEOTIDE SEQUENCE</scope>
    <source>
        <strain evidence="2">NBRC 111898</strain>
    </source>
</reference>
<dbReference type="Pfam" id="PF18029">
    <property type="entry name" value="Glyoxalase_6"/>
    <property type="match status" value="1"/>
</dbReference>
<dbReference type="PANTHER" id="PTHR35908">
    <property type="entry name" value="HYPOTHETICAL FUSION PROTEIN"/>
    <property type="match status" value="1"/>
</dbReference>
<organism evidence="2 3">
    <name type="scientific">Actinorhabdospora filicis</name>
    <dbReference type="NCBI Taxonomy" id="1785913"/>
    <lineage>
        <taxon>Bacteria</taxon>
        <taxon>Bacillati</taxon>
        <taxon>Actinomycetota</taxon>
        <taxon>Actinomycetes</taxon>
        <taxon>Micromonosporales</taxon>
        <taxon>Micromonosporaceae</taxon>
        <taxon>Actinorhabdospora</taxon>
    </lineage>
</organism>
<dbReference type="RefSeq" id="WP_285664156.1">
    <property type="nucleotide sequence ID" value="NZ_BSTX01000002.1"/>
</dbReference>
<sequence>MTLTIANATVNTTDPRALSAWWIEALGGEVTSDYGDFIFISATPISMGFQKVDERPAGQTVHLDLVADDRDAEVARLKGLGATVVAEHEVPGVNWTILLDPDGNEFCIADAH</sequence>
<evidence type="ECO:0000313" key="3">
    <source>
        <dbReference type="Proteomes" id="UP001165079"/>
    </source>
</evidence>
<evidence type="ECO:0000313" key="2">
    <source>
        <dbReference type="EMBL" id="GLZ79029.1"/>
    </source>
</evidence>
<dbReference type="SUPFAM" id="SSF54593">
    <property type="entry name" value="Glyoxalase/Bleomycin resistance protein/Dihydroxybiphenyl dioxygenase"/>
    <property type="match status" value="1"/>
</dbReference>
<dbReference type="InterPro" id="IPR041581">
    <property type="entry name" value="Glyoxalase_6"/>
</dbReference>
<feature type="domain" description="VOC" evidence="1">
    <location>
        <begin position="4"/>
        <end position="111"/>
    </location>
</feature>
<dbReference type="InterPro" id="IPR029068">
    <property type="entry name" value="Glyas_Bleomycin-R_OHBP_Dase"/>
</dbReference>
<accession>A0A9W6SNB8</accession>
<dbReference type="Gene3D" id="3.10.180.10">
    <property type="entry name" value="2,3-Dihydroxybiphenyl 1,2-Dioxygenase, domain 1"/>
    <property type="match status" value="1"/>
</dbReference>
<protein>
    <submittedName>
        <fullName evidence="2">Glyoxalase</fullName>
    </submittedName>
</protein>
<dbReference type="InterPro" id="IPR037523">
    <property type="entry name" value="VOC_core"/>
</dbReference>
<dbReference type="PROSITE" id="PS51819">
    <property type="entry name" value="VOC"/>
    <property type="match status" value="1"/>
</dbReference>
<gene>
    <name evidence="2" type="ORF">Afil01_38360</name>
</gene>
<dbReference type="EMBL" id="BSTX01000002">
    <property type="protein sequence ID" value="GLZ79029.1"/>
    <property type="molecule type" value="Genomic_DNA"/>
</dbReference>
<dbReference type="AlphaFoldDB" id="A0A9W6SNB8"/>
<keyword evidence="3" id="KW-1185">Reference proteome</keyword>
<proteinExistence type="predicted"/>
<dbReference type="Proteomes" id="UP001165079">
    <property type="component" value="Unassembled WGS sequence"/>
</dbReference>
<evidence type="ECO:0000259" key="1">
    <source>
        <dbReference type="PROSITE" id="PS51819"/>
    </source>
</evidence>
<dbReference type="PANTHER" id="PTHR35908:SF1">
    <property type="entry name" value="CONSERVED PROTEIN"/>
    <property type="match status" value="1"/>
</dbReference>
<name>A0A9W6SNB8_9ACTN</name>
<dbReference type="CDD" id="cd06587">
    <property type="entry name" value="VOC"/>
    <property type="match status" value="1"/>
</dbReference>